<sequence>MPGDEAAVSAQADIVGIPAAAMSTLSFTQGLLRAVSADNVNPQAVIQMERLGSCFHSNGPWAAKVPDLLCRASSVRLERLSAWIGWEKNDTASFMSKTTGGKTASLLCCVLGSLYDPTRCGMLLHALSESILPSEQQIASPNQLGDVCRNLEGKLACLGFGNHFAIQATRLRQCFFEAGLAVPQDLTKTPTGEDIKTFLCNVCEALQDENLILQVTGTRCLATLLAVVLAICPDDTSVQVNGEVLMTGPRKNILFHVTEEHSLVTEIHIESMFRPQKMDFAKSYITRNSPERVNSNLRFSFDNMLSDWLDLTLEMTDKGSKQSLKLAIANVVACTASSLTGEQLQGYYAFSNIREHLPMNDVDTRSYQTGYKKSFAALQIH</sequence>
<evidence type="ECO:0000313" key="1">
    <source>
        <dbReference type="EMBL" id="RGP74064.1"/>
    </source>
</evidence>
<dbReference type="AlphaFoldDB" id="A0A395SNN3"/>
<keyword evidence="2" id="KW-1185">Reference proteome</keyword>
<comment type="caution">
    <text evidence="1">The sequence shown here is derived from an EMBL/GenBank/DDBJ whole genome shotgun (WGS) entry which is preliminary data.</text>
</comment>
<gene>
    <name evidence="1" type="ORF">FSPOR_1759</name>
</gene>
<dbReference type="EMBL" id="PXOF01000023">
    <property type="protein sequence ID" value="RGP74064.1"/>
    <property type="molecule type" value="Genomic_DNA"/>
</dbReference>
<protein>
    <submittedName>
        <fullName evidence="1">Uncharacterized protein</fullName>
    </submittedName>
</protein>
<organism evidence="1 2">
    <name type="scientific">Fusarium sporotrichioides</name>
    <dbReference type="NCBI Taxonomy" id="5514"/>
    <lineage>
        <taxon>Eukaryota</taxon>
        <taxon>Fungi</taxon>
        <taxon>Dikarya</taxon>
        <taxon>Ascomycota</taxon>
        <taxon>Pezizomycotina</taxon>
        <taxon>Sordariomycetes</taxon>
        <taxon>Hypocreomycetidae</taxon>
        <taxon>Hypocreales</taxon>
        <taxon>Nectriaceae</taxon>
        <taxon>Fusarium</taxon>
    </lineage>
</organism>
<name>A0A395SNN3_FUSSP</name>
<reference evidence="1 2" key="1">
    <citation type="journal article" date="2018" name="PLoS Pathog.">
        <title>Evolution of structural diversity of trichothecenes, a family of toxins produced by plant pathogenic and entomopathogenic fungi.</title>
        <authorList>
            <person name="Proctor R.H."/>
            <person name="McCormick S.P."/>
            <person name="Kim H.S."/>
            <person name="Cardoza R.E."/>
            <person name="Stanley A.M."/>
            <person name="Lindo L."/>
            <person name="Kelly A."/>
            <person name="Brown D.W."/>
            <person name="Lee T."/>
            <person name="Vaughan M.M."/>
            <person name="Alexander N.J."/>
            <person name="Busman M."/>
            <person name="Gutierrez S."/>
        </authorList>
    </citation>
    <scope>NUCLEOTIDE SEQUENCE [LARGE SCALE GENOMIC DNA]</scope>
    <source>
        <strain evidence="1 2">NRRL 3299</strain>
    </source>
</reference>
<proteinExistence type="predicted"/>
<evidence type="ECO:0000313" key="2">
    <source>
        <dbReference type="Proteomes" id="UP000266152"/>
    </source>
</evidence>
<accession>A0A395SNN3</accession>
<dbReference type="Proteomes" id="UP000266152">
    <property type="component" value="Unassembled WGS sequence"/>
</dbReference>